<evidence type="ECO:0000313" key="1">
    <source>
        <dbReference type="EMBL" id="GGF26082.1"/>
    </source>
</evidence>
<organism evidence="1 2">
    <name type="scientific">Echinicola rosea</name>
    <dbReference type="NCBI Taxonomy" id="1807691"/>
    <lineage>
        <taxon>Bacteria</taxon>
        <taxon>Pseudomonadati</taxon>
        <taxon>Bacteroidota</taxon>
        <taxon>Cytophagia</taxon>
        <taxon>Cytophagales</taxon>
        <taxon>Cyclobacteriaceae</taxon>
        <taxon>Echinicola</taxon>
    </lineage>
</organism>
<name>A0ABQ1UV90_9BACT</name>
<sequence>MKTSNKILFGFVMFALAVQTTCIVIANNKSNEISKKAPEILKEVAMDRPITTLSIAATAWVNLHKSSENHITITSRGAKPEGKYDITFSNDTCYIHSSKGDWRENIVVKVNSNQIKNIIIKTAKGMAVNGKYDSLFVDNWGSRFQISHDSHVNYLNIHGINSSNNQLVNIDFLDLDLRNAKINGNNIKNLTNINLQNNSELTVKGLPDFSEIKKDETSKITFE</sequence>
<comment type="caution">
    <text evidence="1">The sequence shown here is derived from an EMBL/GenBank/DDBJ whole genome shotgun (WGS) entry which is preliminary data.</text>
</comment>
<dbReference type="EMBL" id="BMIU01000005">
    <property type="protein sequence ID" value="GGF26082.1"/>
    <property type="molecule type" value="Genomic_DNA"/>
</dbReference>
<protein>
    <recommendedName>
        <fullName evidence="3">Auto-transporter adhesin head GIN domain-containing protein</fullName>
    </recommendedName>
</protein>
<dbReference type="RefSeq" id="WP_137404011.1">
    <property type="nucleotide sequence ID" value="NZ_BMIU01000005.1"/>
</dbReference>
<reference evidence="2" key="1">
    <citation type="journal article" date="2019" name="Int. J. Syst. Evol. Microbiol.">
        <title>The Global Catalogue of Microorganisms (GCM) 10K type strain sequencing project: providing services to taxonomists for standard genome sequencing and annotation.</title>
        <authorList>
            <consortium name="The Broad Institute Genomics Platform"/>
            <consortium name="The Broad Institute Genome Sequencing Center for Infectious Disease"/>
            <person name="Wu L."/>
            <person name="Ma J."/>
        </authorList>
    </citation>
    <scope>NUCLEOTIDE SEQUENCE [LARGE SCALE GENOMIC DNA]</scope>
    <source>
        <strain evidence="2">CGMCC 1.15407</strain>
    </source>
</reference>
<evidence type="ECO:0008006" key="3">
    <source>
        <dbReference type="Google" id="ProtNLM"/>
    </source>
</evidence>
<keyword evidence="2" id="KW-1185">Reference proteome</keyword>
<accession>A0ABQ1UV90</accession>
<gene>
    <name evidence="1" type="ORF">GCM10011339_12710</name>
</gene>
<proteinExistence type="predicted"/>
<evidence type="ECO:0000313" key="2">
    <source>
        <dbReference type="Proteomes" id="UP000647339"/>
    </source>
</evidence>
<dbReference type="Proteomes" id="UP000647339">
    <property type="component" value="Unassembled WGS sequence"/>
</dbReference>